<evidence type="ECO:0000256" key="2">
    <source>
        <dbReference type="ARBA" id="ARBA00022723"/>
    </source>
</evidence>
<keyword evidence="3" id="KW-0547">Nucleotide-binding</keyword>
<accession>A0ABP6SYT5</accession>
<keyword evidence="5" id="KW-0456">Lyase</keyword>
<dbReference type="Gene3D" id="3.40.50.1970">
    <property type="match status" value="1"/>
</dbReference>
<evidence type="ECO:0000259" key="10">
    <source>
        <dbReference type="Pfam" id="PF24621"/>
    </source>
</evidence>
<evidence type="ECO:0000313" key="12">
    <source>
        <dbReference type="Proteomes" id="UP001501676"/>
    </source>
</evidence>
<name>A0ABP6SYT5_9ACTN</name>
<dbReference type="CDD" id="cd08199">
    <property type="entry name" value="EEVS"/>
    <property type="match status" value="1"/>
</dbReference>
<organism evidence="11 12">
    <name type="scientific">Cryptosporangium minutisporangium</name>
    <dbReference type="NCBI Taxonomy" id="113569"/>
    <lineage>
        <taxon>Bacteria</taxon>
        <taxon>Bacillati</taxon>
        <taxon>Actinomycetota</taxon>
        <taxon>Actinomycetes</taxon>
        <taxon>Cryptosporangiales</taxon>
        <taxon>Cryptosporangiaceae</taxon>
        <taxon>Cryptosporangium</taxon>
    </lineage>
</organism>
<dbReference type="SUPFAM" id="SSF56796">
    <property type="entry name" value="Dehydroquinate synthase-like"/>
    <property type="match status" value="1"/>
</dbReference>
<evidence type="ECO:0000259" key="9">
    <source>
        <dbReference type="Pfam" id="PF01761"/>
    </source>
</evidence>
<dbReference type="Pfam" id="PF01761">
    <property type="entry name" value="DHQ_synthase"/>
    <property type="match status" value="1"/>
</dbReference>
<feature type="domain" description="3-dehydroquinate synthase N-terminal" evidence="9">
    <location>
        <begin position="77"/>
        <end position="190"/>
    </location>
</feature>
<sequence>MTSPSAKWEVRAELGVHYEIVESVDLLSVDNVALLGSVDRSDPSDTQLVLVDTTIDRLYGDRLRAYLEYHRVPYHLVSLPSAEEQKTIDLVLSVASAMNEAKAFRVRNPPIAIGGGVMLDIVGLAASLYRRGIPYIRVPTTLLGLVDVSVAAKTGVNFEGFRNRLGSYSPPLRTLIDRSFLATLPTRQLRNGMGEIFKMALIKDARLFGLLERYGAELIEGKFQDAAPPGGTAASGGPPLWTGANPADEVIGRAIQGMVEELQPNLWEKQLERSVDYGHSFSPLLEMRALPDLYHGEAVTLDCVFSAFLAAHRGLLRSDEVHRVVACARSLGLPVWHPLFCDADALGEALADTVRHRNGDQNLPVMAGIGSARFLNDVTPAELDAAAAAMAELAPVGAR</sequence>
<comment type="catalytic activity">
    <reaction evidence="6">
        <text>D-sedoheptulose 7-phosphate = 2-epi-5-epi-valiolone + phosphate</text>
        <dbReference type="Rhea" id="RHEA:44184"/>
        <dbReference type="ChEBI" id="CHEBI:43474"/>
        <dbReference type="ChEBI" id="CHEBI:57483"/>
        <dbReference type="ChEBI" id="CHEBI:84187"/>
        <dbReference type="EC" id="4.2.3.152"/>
    </reaction>
</comment>
<dbReference type="PANTHER" id="PTHR43622:SF3">
    <property type="entry name" value="2-EPI-5-EPI-VALIOLONE SYNTHASE"/>
    <property type="match status" value="1"/>
</dbReference>
<dbReference type="InterPro" id="IPR050071">
    <property type="entry name" value="Dehydroquinate_synthase"/>
</dbReference>
<dbReference type="Pfam" id="PF24621">
    <property type="entry name" value="DHQS_C"/>
    <property type="match status" value="1"/>
</dbReference>
<evidence type="ECO:0000256" key="6">
    <source>
        <dbReference type="ARBA" id="ARBA00023993"/>
    </source>
</evidence>
<dbReference type="InterPro" id="IPR056179">
    <property type="entry name" value="DHQS_C"/>
</dbReference>
<keyword evidence="4" id="KW-0520">NAD</keyword>
<comment type="caution">
    <text evidence="11">The sequence shown here is derived from an EMBL/GenBank/DDBJ whole genome shotgun (WGS) entry which is preliminary data.</text>
</comment>
<evidence type="ECO:0000256" key="8">
    <source>
        <dbReference type="ARBA" id="ARBA00024092"/>
    </source>
</evidence>
<dbReference type="InterPro" id="IPR030960">
    <property type="entry name" value="DHQS/DOIS_N"/>
</dbReference>
<reference evidence="12" key="1">
    <citation type="journal article" date="2019" name="Int. J. Syst. Evol. Microbiol.">
        <title>The Global Catalogue of Microorganisms (GCM) 10K type strain sequencing project: providing services to taxonomists for standard genome sequencing and annotation.</title>
        <authorList>
            <consortium name="The Broad Institute Genomics Platform"/>
            <consortium name="The Broad Institute Genome Sequencing Center for Infectious Disease"/>
            <person name="Wu L."/>
            <person name="Ma J."/>
        </authorList>
    </citation>
    <scope>NUCLEOTIDE SEQUENCE [LARGE SCALE GENOMIC DNA]</scope>
    <source>
        <strain evidence="12">JCM 9458</strain>
    </source>
</reference>
<evidence type="ECO:0000256" key="1">
    <source>
        <dbReference type="ARBA" id="ARBA00001911"/>
    </source>
</evidence>
<dbReference type="EC" id="4.2.3.152" evidence="7"/>
<gene>
    <name evidence="11" type="primary">aroB_2</name>
    <name evidence="11" type="ORF">GCM10020369_30290</name>
</gene>
<dbReference type="PANTHER" id="PTHR43622">
    <property type="entry name" value="3-DEHYDROQUINATE SYNTHASE"/>
    <property type="match status" value="1"/>
</dbReference>
<comment type="cofactor">
    <cofactor evidence="1">
        <name>NAD(+)</name>
        <dbReference type="ChEBI" id="CHEBI:57540"/>
    </cofactor>
</comment>
<keyword evidence="2" id="KW-0479">Metal-binding</keyword>
<dbReference type="Gene3D" id="1.20.1090.10">
    <property type="entry name" value="Dehydroquinate synthase-like - alpha domain"/>
    <property type="match status" value="1"/>
</dbReference>
<evidence type="ECO:0000256" key="7">
    <source>
        <dbReference type="ARBA" id="ARBA00024060"/>
    </source>
</evidence>
<dbReference type="InterPro" id="IPR035872">
    <property type="entry name" value="EEVS-like"/>
</dbReference>
<evidence type="ECO:0000313" key="11">
    <source>
        <dbReference type="EMBL" id="GAA3387511.1"/>
    </source>
</evidence>
<dbReference type="Proteomes" id="UP001501676">
    <property type="component" value="Unassembled WGS sequence"/>
</dbReference>
<keyword evidence="12" id="KW-1185">Reference proteome</keyword>
<protein>
    <recommendedName>
        <fullName evidence="8">2-epi-5-epi-valiolone synthase</fullName>
        <ecNumber evidence="7">4.2.3.152</ecNumber>
    </recommendedName>
</protein>
<dbReference type="EMBL" id="BAAAYN010000018">
    <property type="protein sequence ID" value="GAA3387511.1"/>
    <property type="molecule type" value="Genomic_DNA"/>
</dbReference>
<evidence type="ECO:0000256" key="4">
    <source>
        <dbReference type="ARBA" id="ARBA00023027"/>
    </source>
</evidence>
<feature type="domain" description="3-dehydroquinate synthase C-terminal" evidence="10">
    <location>
        <begin position="192"/>
        <end position="344"/>
    </location>
</feature>
<evidence type="ECO:0000256" key="3">
    <source>
        <dbReference type="ARBA" id="ARBA00022741"/>
    </source>
</evidence>
<evidence type="ECO:0000256" key="5">
    <source>
        <dbReference type="ARBA" id="ARBA00023239"/>
    </source>
</evidence>
<proteinExistence type="predicted"/>